<evidence type="ECO:0000256" key="1">
    <source>
        <dbReference type="SAM" id="Coils"/>
    </source>
</evidence>
<name>A0A0R1JQ42_9LACO</name>
<evidence type="ECO:0000259" key="2">
    <source>
        <dbReference type="Pfam" id="PF20155"/>
    </source>
</evidence>
<dbReference type="NCBIfam" id="TIGR02675">
    <property type="entry name" value="tape_meas_nterm"/>
    <property type="match status" value="1"/>
</dbReference>
<protein>
    <submittedName>
        <fullName evidence="3">Minor tail protein</fullName>
    </submittedName>
</protein>
<dbReference type="AlphaFoldDB" id="A0A0R1JQ42"/>
<keyword evidence="1" id="KW-0175">Coiled coil</keyword>
<dbReference type="RefSeq" id="WP_056950773.1">
    <property type="nucleotide sequence ID" value="NZ_AZDJ01000013.1"/>
</dbReference>
<dbReference type="PATRIC" id="fig|1291734.4.peg.1312"/>
<accession>A0A0R1JQ42</accession>
<evidence type="ECO:0000313" key="4">
    <source>
        <dbReference type="Proteomes" id="UP000051804"/>
    </source>
</evidence>
<sequence length="1067" mass="112615">MAQKIQAEMSTQVALDTLKAETSLKSLNAVISSTKNAWKSQEVALKSTGEYLKAAEVRYKGLGDSIKAQESKIDSLRDKQKGLDVTTKDGAASYLKYQKDIDAATTQLKSLESQQTRAKTSLEYQKSGLASLQTEYKQITTISSSYVERLKAEGKQQEANKAQMTGYKDSISNLNKQLSAQEKELERVATASGKDSSAYKTQVTRVNETATALAKTKTSMTELDSAMKKANPSVFTRIKTAISGTNKEAEKTPSLFKKIVAGGLVTNAISNGFSTLTSSLKSTITSGLELDEAGEKINDTCKNMGKNANDIQILGDQMGYLRAQTGASGTEINTMQKSVDSFTHGVTEKTTVISAGLAGIATASHIGGSGMDTLAKSMQKVVASGDLTSGGLTRLEKQAPTLGAQLAKAAGVSQSAFAAMVAKGKISSADFQNLLYKIGTTSGDTFKTYGKTAEGAMAQIRGGWTSLKAKLAAPLLEVKNSGMASLSSLITSPVVQNAATSLGNGLAYVANMAKKGLDYISAHKKDVTGIASDLWDIAKIVGGEVWSIAKTTIKDIAGWLGVGGKNAKTMKDPLGTVHDILDKIVKNKSGIQDTVKVLAGLWATKKVLEFAGAVGRVYSGLKSLGASSLGQSIANNLKKLSGSKFGTATAVVTIAYDAISDIKDLTKAFGKSGTVGQKFHSVGETAGTAIGGGIGFFFGGPLGAAVGASIGKVVGGWAGDATKKFTDGWNAKAKPKDWLGKLGFDAKKGATGIAKWWKGIKTQNDRSNAQMEKQQAAANKKFKKSWDTFWGNVGDKTSSTWSDVKKHVSDGLSSIQSKSKSGMSSVKSHISDAWTAVNSKTSSTWSSIRKYAGSGVDWIASHIRGGWSGLGGVVGRIFGGVANAILHPIQTAKYLLGGLVNGIKGLFNFRIRLPHIPLPHFDISGSMNPLDWIKHHTLPHISVDWYANGGLINTPTLLSAAGNRMAVGGEAGPEMVVPLSASKASRAWQLLGQAVQQINASQASAQTQLPAQADNSDLIAAINALGVLITKLSFNVQIGDDQFYPKVAPKVKAYNDRQNSFRTSWQD</sequence>
<gene>
    <name evidence="3" type="ORF">FD02_GL001280</name>
</gene>
<evidence type="ECO:0000313" key="3">
    <source>
        <dbReference type="EMBL" id="KRK73421.1"/>
    </source>
</evidence>
<dbReference type="Gene3D" id="1.20.120.20">
    <property type="entry name" value="Apolipoprotein"/>
    <property type="match status" value="1"/>
</dbReference>
<comment type="caution">
    <text evidence="3">The sequence shown here is derived from an EMBL/GenBank/DDBJ whole genome shotgun (WGS) entry which is preliminary data.</text>
</comment>
<dbReference type="EMBL" id="AZDJ01000013">
    <property type="protein sequence ID" value="KRK73421.1"/>
    <property type="molecule type" value="Genomic_DNA"/>
</dbReference>
<dbReference type="STRING" id="1291734.FD02_GL001280"/>
<feature type="domain" description="Tape measure protein N-terminal" evidence="2">
    <location>
        <begin position="288"/>
        <end position="471"/>
    </location>
</feature>
<keyword evidence="4" id="KW-1185">Reference proteome</keyword>
<proteinExistence type="predicted"/>
<dbReference type="Gene3D" id="1.10.287.1490">
    <property type="match status" value="1"/>
</dbReference>
<feature type="coiled-coil region" evidence="1">
    <location>
        <begin position="164"/>
        <end position="191"/>
    </location>
</feature>
<dbReference type="Pfam" id="PF20155">
    <property type="entry name" value="TMP_3"/>
    <property type="match status" value="1"/>
</dbReference>
<organism evidence="3 4">
    <name type="scientific">Lacticaseibacillus nasuensis JCM 17158</name>
    <dbReference type="NCBI Taxonomy" id="1291734"/>
    <lineage>
        <taxon>Bacteria</taxon>
        <taxon>Bacillati</taxon>
        <taxon>Bacillota</taxon>
        <taxon>Bacilli</taxon>
        <taxon>Lactobacillales</taxon>
        <taxon>Lactobacillaceae</taxon>
        <taxon>Lacticaseibacillus</taxon>
    </lineage>
</organism>
<dbReference type="OrthoDB" id="2137849at2"/>
<dbReference type="Proteomes" id="UP000051804">
    <property type="component" value="Unassembled WGS sequence"/>
</dbReference>
<reference evidence="3 4" key="1">
    <citation type="journal article" date="2015" name="Genome Announc.">
        <title>Expanding the biotechnology potential of lactobacilli through comparative genomics of 213 strains and associated genera.</title>
        <authorList>
            <person name="Sun Z."/>
            <person name="Harris H.M."/>
            <person name="McCann A."/>
            <person name="Guo C."/>
            <person name="Argimon S."/>
            <person name="Zhang W."/>
            <person name="Yang X."/>
            <person name="Jeffery I.B."/>
            <person name="Cooney J.C."/>
            <person name="Kagawa T.F."/>
            <person name="Liu W."/>
            <person name="Song Y."/>
            <person name="Salvetti E."/>
            <person name="Wrobel A."/>
            <person name="Rasinkangas P."/>
            <person name="Parkhill J."/>
            <person name="Rea M.C."/>
            <person name="O'Sullivan O."/>
            <person name="Ritari J."/>
            <person name="Douillard F.P."/>
            <person name="Paul Ross R."/>
            <person name="Yang R."/>
            <person name="Briner A.E."/>
            <person name="Felis G.E."/>
            <person name="de Vos W.M."/>
            <person name="Barrangou R."/>
            <person name="Klaenhammer T.R."/>
            <person name="Caufield P.W."/>
            <person name="Cui Y."/>
            <person name="Zhang H."/>
            <person name="O'Toole P.W."/>
        </authorList>
    </citation>
    <scope>NUCLEOTIDE SEQUENCE [LARGE SCALE GENOMIC DNA]</scope>
    <source>
        <strain evidence="3 4">JCM 17158</strain>
    </source>
</reference>
<dbReference type="InterPro" id="IPR013491">
    <property type="entry name" value="Tape_meas_N"/>
</dbReference>